<name>A0A8S5P7F6_9CAUD</name>
<evidence type="ECO:0000313" key="1">
    <source>
        <dbReference type="EMBL" id="DAE02525.1"/>
    </source>
</evidence>
<sequence>MGVGREKQARKPKQEINIVNIWKSGLKSYP</sequence>
<reference evidence="1" key="1">
    <citation type="journal article" date="2021" name="Proc. Natl. Acad. Sci. U.S.A.">
        <title>A Catalog of Tens of Thousands of Viruses from Human Metagenomes Reveals Hidden Associations with Chronic Diseases.</title>
        <authorList>
            <person name="Tisza M.J."/>
            <person name="Buck C.B."/>
        </authorList>
    </citation>
    <scope>NUCLEOTIDE SEQUENCE</scope>
    <source>
        <strain evidence="1">CtmYS12</strain>
    </source>
</reference>
<accession>A0A8S5P7F6</accession>
<proteinExistence type="predicted"/>
<dbReference type="EMBL" id="BK015347">
    <property type="protein sequence ID" value="DAE02525.1"/>
    <property type="molecule type" value="Genomic_DNA"/>
</dbReference>
<protein>
    <submittedName>
        <fullName evidence="1">Uncharacterized protein</fullName>
    </submittedName>
</protein>
<organism evidence="1">
    <name type="scientific">Siphoviridae sp. ctmYS12</name>
    <dbReference type="NCBI Taxonomy" id="2825652"/>
    <lineage>
        <taxon>Viruses</taxon>
        <taxon>Duplodnaviria</taxon>
        <taxon>Heunggongvirae</taxon>
        <taxon>Uroviricota</taxon>
        <taxon>Caudoviricetes</taxon>
    </lineage>
</organism>